<dbReference type="OrthoDB" id="1186563at2"/>
<sequence length="347" mass="39259">MYICERKKNRTVSRLKLNILFYVLFLTSFSLAGQDVSFSQFYANPLYLNPAFAGTMGVPRIAVQYRNQWHAFDNAFTSYTACVDVPVPRLRGGVGVYFLNDLQADGALNAYQINAAYSVFVPLSEDFVMNVGIQAGFNQNSLRVSELVFADNVDIVSGNHGVSGELAYLTDPNYSFWDFGTGALVYSERYFAGVSINHLSEPYHSHSSGELSGSRLNRKYTGHFGARLPVYLHGHLRKKFDISPQVIVQKQGDFQQFNYGLFATKRGIAVGTWFRQNFGLRYDAVILLVGFVRSRWQFTYSYDFTVSGLAGNSGGTSEVSLVFLLRENKRKSRLPFYEQYYDEFGEM</sequence>
<dbReference type="Proteomes" id="UP000265926">
    <property type="component" value="Unassembled WGS sequence"/>
</dbReference>
<evidence type="ECO:0000313" key="2">
    <source>
        <dbReference type="Proteomes" id="UP000265926"/>
    </source>
</evidence>
<name>A0A399SVN1_9BACT</name>
<dbReference type="AlphaFoldDB" id="A0A399SVN1"/>
<accession>A0A399SVN1</accession>
<evidence type="ECO:0000313" key="1">
    <source>
        <dbReference type="EMBL" id="RIJ46849.1"/>
    </source>
</evidence>
<keyword evidence="2" id="KW-1185">Reference proteome</keyword>
<dbReference type="InterPro" id="IPR019861">
    <property type="entry name" value="PorP/SprF_Bacteroidetes"/>
</dbReference>
<dbReference type="EMBL" id="QWGR01000011">
    <property type="protein sequence ID" value="RIJ46849.1"/>
    <property type="molecule type" value="Genomic_DNA"/>
</dbReference>
<proteinExistence type="predicted"/>
<comment type="caution">
    <text evidence="1">The sequence shown here is derived from an EMBL/GenBank/DDBJ whole genome shotgun (WGS) entry which is preliminary data.</text>
</comment>
<gene>
    <name evidence="1" type="ORF">D1614_16940</name>
</gene>
<dbReference type="Pfam" id="PF11751">
    <property type="entry name" value="PorP_SprF"/>
    <property type="match status" value="1"/>
</dbReference>
<organism evidence="1 2">
    <name type="scientific">Maribellus luteus</name>
    <dbReference type="NCBI Taxonomy" id="2305463"/>
    <lineage>
        <taxon>Bacteria</taxon>
        <taxon>Pseudomonadati</taxon>
        <taxon>Bacteroidota</taxon>
        <taxon>Bacteroidia</taxon>
        <taxon>Marinilabiliales</taxon>
        <taxon>Prolixibacteraceae</taxon>
        <taxon>Maribellus</taxon>
    </lineage>
</organism>
<dbReference type="NCBIfam" id="TIGR03519">
    <property type="entry name" value="T9SS_PorP_fam"/>
    <property type="match status" value="1"/>
</dbReference>
<reference evidence="1 2" key="1">
    <citation type="submission" date="2018-08" db="EMBL/GenBank/DDBJ databases">
        <title>Pallidiluteibacterium maritimus gen. nov., sp. nov., isolated from coastal sediment.</title>
        <authorList>
            <person name="Zhou L.Y."/>
        </authorList>
    </citation>
    <scope>NUCLEOTIDE SEQUENCE [LARGE SCALE GENOMIC DNA]</scope>
    <source>
        <strain evidence="1 2">XSD2</strain>
    </source>
</reference>
<protein>
    <submittedName>
        <fullName evidence="1">Type IX secretion system membrane protein PorP/SprF</fullName>
    </submittedName>
</protein>